<proteinExistence type="predicted"/>
<gene>
    <name evidence="2" type="ORF">HH214_15530</name>
</gene>
<keyword evidence="1" id="KW-1133">Transmembrane helix</keyword>
<dbReference type="Proteomes" id="UP000503278">
    <property type="component" value="Chromosome"/>
</dbReference>
<keyword evidence="3" id="KW-1185">Reference proteome</keyword>
<feature type="transmembrane region" description="Helical" evidence="1">
    <location>
        <begin position="20"/>
        <end position="42"/>
    </location>
</feature>
<reference evidence="2 3" key="1">
    <citation type="submission" date="2020-04" db="EMBL/GenBank/DDBJ databases">
        <title>Genome sequencing of novel species.</title>
        <authorList>
            <person name="Heo J."/>
            <person name="Kim S.-J."/>
            <person name="Kim J.-S."/>
            <person name="Hong S.-B."/>
            <person name="Kwon S.-W."/>
        </authorList>
    </citation>
    <scope>NUCLEOTIDE SEQUENCE [LARGE SCALE GENOMIC DNA]</scope>
    <source>
        <strain evidence="2 3">F39-2</strain>
    </source>
</reference>
<dbReference type="AlphaFoldDB" id="A0A7L5E1B9"/>
<accession>A0A7L5E1B9</accession>
<keyword evidence="1" id="KW-0812">Transmembrane</keyword>
<protein>
    <submittedName>
        <fullName evidence="2">Uncharacterized protein</fullName>
    </submittedName>
</protein>
<evidence type="ECO:0000313" key="2">
    <source>
        <dbReference type="EMBL" id="QJD97180.1"/>
    </source>
</evidence>
<dbReference type="RefSeq" id="WP_169609129.1">
    <property type="nucleotide sequence ID" value="NZ_CP051682.1"/>
</dbReference>
<dbReference type="EMBL" id="CP051682">
    <property type="protein sequence ID" value="QJD97180.1"/>
    <property type="molecule type" value="Genomic_DNA"/>
</dbReference>
<organism evidence="2 3">
    <name type="scientific">Mucilaginibacter robiniae</name>
    <dbReference type="NCBI Taxonomy" id="2728022"/>
    <lineage>
        <taxon>Bacteria</taxon>
        <taxon>Pseudomonadati</taxon>
        <taxon>Bacteroidota</taxon>
        <taxon>Sphingobacteriia</taxon>
        <taxon>Sphingobacteriales</taxon>
        <taxon>Sphingobacteriaceae</taxon>
        <taxon>Mucilaginibacter</taxon>
    </lineage>
</organism>
<evidence type="ECO:0000256" key="1">
    <source>
        <dbReference type="SAM" id="Phobius"/>
    </source>
</evidence>
<keyword evidence="1" id="KW-0472">Membrane</keyword>
<sequence>MIEFLKFLHLKFGISNDAASAVIITILTFLSGILITEFLNGIKAYNKRSNYRELLRINALSLMRGLNKQAVAYINLHEQITIEYTGTFEFQPKSISSVGVFQQIGYENLYDACFGGLENIFPIDKRNKSLAFSNLWAALEFINKFHEQSFSDVQKFIEMNSLYNGLRNESLGKVGELVEEIRIELHGKVIPYYLGQYFNEIEEIIVNLRNQDNYLSPKIMNDFYIQKLLALNRNRDNIQALQDFKHILHPVELNSALLETSLRYTNQSNVIEAYHVNFKELANSFFKTSVSVKNAYRVLCMHKEEVRRRK</sequence>
<dbReference type="KEGG" id="mrob:HH214_15530"/>
<name>A0A7L5E1B9_9SPHI</name>
<evidence type="ECO:0000313" key="3">
    <source>
        <dbReference type="Proteomes" id="UP000503278"/>
    </source>
</evidence>